<dbReference type="SUPFAM" id="SSF51735">
    <property type="entry name" value="NAD(P)-binding Rossmann-fold domains"/>
    <property type="match status" value="1"/>
</dbReference>
<dbReference type="InterPro" id="IPR055170">
    <property type="entry name" value="GFO_IDH_MocA-like_dom"/>
</dbReference>
<keyword evidence="6" id="KW-1185">Reference proteome</keyword>
<dbReference type="Gene3D" id="3.30.360.10">
    <property type="entry name" value="Dihydrodipicolinate Reductase, domain 2"/>
    <property type="match status" value="1"/>
</dbReference>
<dbReference type="Gene3D" id="3.40.50.720">
    <property type="entry name" value="NAD(P)-binding Rossmann-like Domain"/>
    <property type="match status" value="1"/>
</dbReference>
<name>A0AAE4AZ79_9ACTN</name>
<evidence type="ECO:0000256" key="2">
    <source>
        <dbReference type="ARBA" id="ARBA00023002"/>
    </source>
</evidence>
<accession>A0AAE4AZ79</accession>
<evidence type="ECO:0000313" key="5">
    <source>
        <dbReference type="EMBL" id="MDQ0368162.1"/>
    </source>
</evidence>
<feature type="domain" description="GFO/IDH/MocA-like oxidoreductase" evidence="4">
    <location>
        <begin position="133"/>
        <end position="248"/>
    </location>
</feature>
<comment type="caution">
    <text evidence="5">The sequence shown here is derived from an EMBL/GenBank/DDBJ whole genome shotgun (WGS) entry which is preliminary data.</text>
</comment>
<gene>
    <name evidence="5" type="ORF">J2S42_004831</name>
</gene>
<evidence type="ECO:0000313" key="6">
    <source>
        <dbReference type="Proteomes" id="UP001240236"/>
    </source>
</evidence>
<dbReference type="InterPro" id="IPR000683">
    <property type="entry name" value="Gfo/Idh/MocA-like_OxRdtase_N"/>
</dbReference>
<reference evidence="5 6" key="1">
    <citation type="submission" date="2023-07" db="EMBL/GenBank/DDBJ databases">
        <title>Sequencing the genomes of 1000 actinobacteria strains.</title>
        <authorList>
            <person name="Klenk H.-P."/>
        </authorList>
    </citation>
    <scope>NUCLEOTIDE SEQUENCE [LARGE SCALE GENOMIC DNA]</scope>
    <source>
        <strain evidence="5 6">DSM 44709</strain>
    </source>
</reference>
<dbReference type="GO" id="GO:0000166">
    <property type="term" value="F:nucleotide binding"/>
    <property type="evidence" value="ECO:0007669"/>
    <property type="project" value="InterPro"/>
</dbReference>
<dbReference type="PANTHER" id="PTHR22604">
    <property type="entry name" value="OXIDOREDUCTASES"/>
    <property type="match status" value="1"/>
</dbReference>
<dbReference type="InterPro" id="IPR050984">
    <property type="entry name" value="Gfo/Idh/MocA_domain"/>
</dbReference>
<dbReference type="PANTHER" id="PTHR22604:SF105">
    <property type="entry name" value="TRANS-1,2-DIHYDROBENZENE-1,2-DIOL DEHYDROGENASE"/>
    <property type="match status" value="1"/>
</dbReference>
<dbReference type="InterPro" id="IPR036291">
    <property type="entry name" value="NAD(P)-bd_dom_sf"/>
</dbReference>
<dbReference type="AlphaFoldDB" id="A0AAE4AZ79"/>
<feature type="domain" description="Gfo/Idh/MocA-like oxidoreductase N-terminal" evidence="3">
    <location>
        <begin position="7"/>
        <end position="123"/>
    </location>
</feature>
<evidence type="ECO:0000259" key="3">
    <source>
        <dbReference type="Pfam" id="PF01408"/>
    </source>
</evidence>
<evidence type="ECO:0000256" key="1">
    <source>
        <dbReference type="ARBA" id="ARBA00010928"/>
    </source>
</evidence>
<proteinExistence type="inferred from homology"/>
<dbReference type="RefSeq" id="WP_307242619.1">
    <property type="nucleotide sequence ID" value="NZ_JAUSUZ010000001.1"/>
</dbReference>
<keyword evidence="2" id="KW-0560">Oxidoreductase</keyword>
<protein>
    <submittedName>
        <fullName evidence="5">Dehydrogenase</fullName>
    </submittedName>
</protein>
<comment type="similarity">
    <text evidence="1">Belongs to the Gfo/Idh/MocA family.</text>
</comment>
<dbReference type="GO" id="GO:0016491">
    <property type="term" value="F:oxidoreductase activity"/>
    <property type="evidence" value="ECO:0007669"/>
    <property type="project" value="UniProtKB-KW"/>
</dbReference>
<dbReference type="Pfam" id="PF01408">
    <property type="entry name" value="GFO_IDH_MocA"/>
    <property type="match status" value="1"/>
</dbReference>
<dbReference type="EMBL" id="JAUSUZ010000001">
    <property type="protein sequence ID" value="MDQ0368162.1"/>
    <property type="molecule type" value="Genomic_DNA"/>
</dbReference>
<dbReference type="Proteomes" id="UP001240236">
    <property type="component" value="Unassembled WGS sequence"/>
</dbReference>
<organism evidence="5 6">
    <name type="scientific">Catenuloplanes indicus</name>
    <dbReference type="NCBI Taxonomy" id="137267"/>
    <lineage>
        <taxon>Bacteria</taxon>
        <taxon>Bacillati</taxon>
        <taxon>Actinomycetota</taxon>
        <taxon>Actinomycetes</taxon>
        <taxon>Micromonosporales</taxon>
        <taxon>Micromonosporaceae</taxon>
        <taxon>Catenuloplanes</taxon>
    </lineage>
</organism>
<dbReference type="Pfam" id="PF22725">
    <property type="entry name" value="GFO_IDH_MocA_C3"/>
    <property type="match status" value="1"/>
</dbReference>
<dbReference type="SUPFAM" id="SSF55347">
    <property type="entry name" value="Glyceraldehyde-3-phosphate dehydrogenase-like, C-terminal domain"/>
    <property type="match status" value="1"/>
</dbReference>
<sequence>MNDRPVRWGILATGGIAASFAEDLKLLPDAELVAVGSRSAESARAFAGTHGIPRAHGSWAELAADPDVDVIYVATPHSAHFEATMTCLDAGKAVLCEKPFTLDAARARQMVARAREKNVLLMEAMWTRLNPVVRRAVQLVEDGAIGEVTTVSSDFGVSGPFPPEHRMRARALGGGALLDLGVYPIAIALLFLGKPDHVRAWAKLGPEGTDENTAMIFGYDRGAVATLTCGILGATPNSAVISGSAGRITLHDPAFVPRAMTLHRAGAEPEVFTEEFPGKGYQFEAAEINRCLRAGLTESPAIPHALTLDVMGLLDDVRAQIGLSYD</sequence>
<evidence type="ECO:0000259" key="4">
    <source>
        <dbReference type="Pfam" id="PF22725"/>
    </source>
</evidence>